<name>A0A816IM25_BRANA</name>
<sequence length="377" mass="42809">MPHHDHRFDDLRRRTTAESPKPPCLPETTLCKSPPEPPEIQPRLPKKPPPTTVLEALGFISYTHLELWRASIEKNRDLIQTHTLCFIITRLQEDQTAFTEENCRSRRNIDLRFEETINHLRSIQKSTEIFRPRVNWTEEERSRRKNGAIRATAFPEMKAGETGAVRSTISRKQKPAIAVFLIIANQNFSFLRLWIRFSPPIIIIQKGKTQSTCHTSVYGEGDVNKMLPVITKFIEGFNEVNNNLSGVTNIYLTNSKNGLLHRFFFLLLGISAKQSKIRDENQSNQWRLTKAHGAVSRRRHLSTAAAAAAAAADSTSDYYGIRSKRRLRVSSTSASLEPSYVLRALGVDEVMAHSSIRFGIGKLTTEEEIDKAVRAYG</sequence>
<evidence type="ECO:0000313" key="2">
    <source>
        <dbReference type="EMBL" id="CAF1706800.1"/>
    </source>
</evidence>
<feature type="compositionally biased region" description="Basic and acidic residues" evidence="1">
    <location>
        <begin position="1"/>
        <end position="16"/>
    </location>
</feature>
<dbReference type="AlphaFoldDB" id="A0A816IM25"/>
<dbReference type="Gene3D" id="3.90.1150.10">
    <property type="entry name" value="Aspartate Aminotransferase, domain 1"/>
    <property type="match status" value="1"/>
</dbReference>
<dbReference type="SUPFAM" id="SSF53383">
    <property type="entry name" value="PLP-dependent transferases"/>
    <property type="match status" value="1"/>
</dbReference>
<dbReference type="Proteomes" id="UP001295469">
    <property type="component" value="Chromosome C03"/>
</dbReference>
<organism evidence="2">
    <name type="scientific">Brassica napus</name>
    <name type="common">Rape</name>
    <dbReference type="NCBI Taxonomy" id="3708"/>
    <lineage>
        <taxon>Eukaryota</taxon>
        <taxon>Viridiplantae</taxon>
        <taxon>Streptophyta</taxon>
        <taxon>Embryophyta</taxon>
        <taxon>Tracheophyta</taxon>
        <taxon>Spermatophyta</taxon>
        <taxon>Magnoliopsida</taxon>
        <taxon>eudicotyledons</taxon>
        <taxon>Gunneridae</taxon>
        <taxon>Pentapetalae</taxon>
        <taxon>rosids</taxon>
        <taxon>malvids</taxon>
        <taxon>Brassicales</taxon>
        <taxon>Brassicaceae</taxon>
        <taxon>Brassiceae</taxon>
        <taxon>Brassica</taxon>
    </lineage>
</organism>
<accession>A0A816IM25</accession>
<evidence type="ECO:0000256" key="1">
    <source>
        <dbReference type="SAM" id="MobiDB-lite"/>
    </source>
</evidence>
<gene>
    <name evidence="2" type="ORF">DARMORV10_C03P59950.1</name>
</gene>
<dbReference type="EMBL" id="HG994367">
    <property type="protein sequence ID" value="CAF1706800.1"/>
    <property type="molecule type" value="Genomic_DNA"/>
</dbReference>
<dbReference type="InterPro" id="IPR015424">
    <property type="entry name" value="PyrdxlP-dep_Trfase"/>
</dbReference>
<reference evidence="2" key="1">
    <citation type="submission" date="2021-01" db="EMBL/GenBank/DDBJ databases">
        <authorList>
            <consortium name="Genoscope - CEA"/>
            <person name="William W."/>
        </authorList>
    </citation>
    <scope>NUCLEOTIDE SEQUENCE</scope>
</reference>
<feature type="region of interest" description="Disordered" evidence="1">
    <location>
        <begin position="1"/>
        <end position="49"/>
    </location>
</feature>
<proteinExistence type="predicted"/>
<dbReference type="InterPro" id="IPR015422">
    <property type="entry name" value="PyrdxlP-dep_Trfase_small"/>
</dbReference>
<protein>
    <submittedName>
        <fullName evidence="2">(rape) hypothetical protein</fullName>
    </submittedName>
</protein>